<keyword evidence="2" id="KW-0812">Transmembrane</keyword>
<evidence type="ECO:0000313" key="3">
    <source>
        <dbReference type="EMBL" id="GGJ12210.1"/>
    </source>
</evidence>
<dbReference type="RefSeq" id="WP_188883114.1">
    <property type="nucleotide sequence ID" value="NZ_BMOY01000043.1"/>
</dbReference>
<organism evidence="3 4">
    <name type="scientific">Alicyclobacillus cellulosilyticus</name>
    <dbReference type="NCBI Taxonomy" id="1003997"/>
    <lineage>
        <taxon>Bacteria</taxon>
        <taxon>Bacillati</taxon>
        <taxon>Bacillota</taxon>
        <taxon>Bacilli</taxon>
        <taxon>Bacillales</taxon>
        <taxon>Alicyclobacillaceae</taxon>
        <taxon>Alicyclobacillus</taxon>
    </lineage>
</organism>
<reference evidence="3" key="1">
    <citation type="journal article" date="2014" name="Int. J. Syst. Evol. Microbiol.">
        <title>Complete genome sequence of Corynebacterium casei LMG S-19264T (=DSM 44701T), isolated from a smear-ripened cheese.</title>
        <authorList>
            <consortium name="US DOE Joint Genome Institute (JGI-PGF)"/>
            <person name="Walter F."/>
            <person name="Albersmeier A."/>
            <person name="Kalinowski J."/>
            <person name="Ruckert C."/>
        </authorList>
    </citation>
    <scope>NUCLEOTIDE SEQUENCE</scope>
    <source>
        <strain evidence="3">JCM 18487</strain>
    </source>
</reference>
<evidence type="ECO:0000256" key="2">
    <source>
        <dbReference type="SAM" id="Phobius"/>
    </source>
</evidence>
<dbReference type="AlphaFoldDB" id="A0A917NMY1"/>
<name>A0A917NMY1_9BACL</name>
<comment type="caution">
    <text evidence="3">The sequence shown here is derived from an EMBL/GenBank/DDBJ whole genome shotgun (WGS) entry which is preliminary data.</text>
</comment>
<feature type="transmembrane region" description="Helical" evidence="2">
    <location>
        <begin position="28"/>
        <end position="45"/>
    </location>
</feature>
<keyword evidence="2" id="KW-0472">Membrane</keyword>
<keyword evidence="2" id="KW-1133">Transmembrane helix</keyword>
<feature type="transmembrane region" description="Helical" evidence="2">
    <location>
        <begin position="57"/>
        <end position="85"/>
    </location>
</feature>
<reference evidence="3" key="2">
    <citation type="submission" date="2020-09" db="EMBL/GenBank/DDBJ databases">
        <authorList>
            <person name="Sun Q."/>
            <person name="Ohkuma M."/>
        </authorList>
    </citation>
    <scope>NUCLEOTIDE SEQUENCE</scope>
    <source>
        <strain evidence="3">JCM 18487</strain>
    </source>
</reference>
<sequence length="193" mass="20997">MEIRRLAGRVRTAIARADQKLVTFVQSHANLTTALVTAGLALWALSTHQSAIVLRMAAAGAVGYFLGLTPAVCVGALSVGFSVAISLEHGFSISNLIIEVIGAGCSAWLGYQHKMQKVRQEQAADPHAPQVLPWAVVNEIRTSLAAIRFLLFPLHDEEGSRENQALQQATQELSRLEALFREMEQRDRAGEGR</sequence>
<protein>
    <submittedName>
        <fullName evidence="3">Uncharacterized protein</fullName>
    </submittedName>
</protein>
<keyword evidence="1" id="KW-0175">Coiled coil</keyword>
<accession>A0A917NMY1</accession>
<dbReference type="EMBL" id="BMOY01000043">
    <property type="protein sequence ID" value="GGJ12210.1"/>
    <property type="molecule type" value="Genomic_DNA"/>
</dbReference>
<feature type="transmembrane region" description="Helical" evidence="2">
    <location>
        <begin position="91"/>
        <end position="111"/>
    </location>
</feature>
<gene>
    <name evidence="3" type="ORF">GCM10010885_21970</name>
</gene>
<dbReference type="Proteomes" id="UP000637695">
    <property type="component" value="Unassembled WGS sequence"/>
</dbReference>
<proteinExistence type="predicted"/>
<feature type="coiled-coil region" evidence="1">
    <location>
        <begin position="159"/>
        <end position="186"/>
    </location>
</feature>
<keyword evidence="4" id="KW-1185">Reference proteome</keyword>
<evidence type="ECO:0000313" key="4">
    <source>
        <dbReference type="Proteomes" id="UP000637695"/>
    </source>
</evidence>
<evidence type="ECO:0000256" key="1">
    <source>
        <dbReference type="SAM" id="Coils"/>
    </source>
</evidence>